<name>A0ABX0IZ71_9FLAO</name>
<protein>
    <submittedName>
        <fullName evidence="1">Uncharacterized protein</fullName>
    </submittedName>
</protein>
<dbReference type="PROSITE" id="PS51257">
    <property type="entry name" value="PROKAR_LIPOPROTEIN"/>
    <property type="match status" value="1"/>
</dbReference>
<accession>A0ABX0IZ71</accession>
<dbReference type="RefSeq" id="WP_140964360.1">
    <property type="nucleotide sequence ID" value="NZ_VEVQ02000019.1"/>
</dbReference>
<reference evidence="1" key="2">
    <citation type="submission" date="2020-02" db="EMBL/GenBank/DDBJ databases">
        <title>Flavobacterium profundi sp. nov., isolated from a deep-sea seamount.</title>
        <authorList>
            <person name="Zhang D.-C."/>
        </authorList>
    </citation>
    <scope>NUCLEOTIDE SEQUENCE</scope>
    <source>
        <strain evidence="1">EC11</strain>
    </source>
</reference>
<keyword evidence="2" id="KW-1185">Reference proteome</keyword>
<dbReference type="Proteomes" id="UP000817854">
    <property type="component" value="Unassembled WGS sequence"/>
</dbReference>
<gene>
    <name evidence="1" type="ORF">FIA58_019420</name>
</gene>
<organism evidence="1 2">
    <name type="scientific">Flavobacterium jejuense</name>
    <dbReference type="NCBI Taxonomy" id="1544455"/>
    <lineage>
        <taxon>Bacteria</taxon>
        <taxon>Pseudomonadati</taxon>
        <taxon>Bacteroidota</taxon>
        <taxon>Flavobacteriia</taxon>
        <taxon>Flavobacteriales</taxon>
        <taxon>Flavobacteriaceae</taxon>
        <taxon>Flavobacterium</taxon>
    </lineage>
</organism>
<comment type="caution">
    <text evidence="1">The sequence shown here is derived from an EMBL/GenBank/DDBJ whole genome shotgun (WGS) entry which is preliminary data.</text>
</comment>
<evidence type="ECO:0000313" key="1">
    <source>
        <dbReference type="EMBL" id="NHN27853.1"/>
    </source>
</evidence>
<sequence>MKKSICLLVLLGVVLACENEPDKLTISKFKITNVNGQSIIKIDEKGNITKNGDAVGYVKKNGIIADKKGRTILKLGKDETQFLDNEGKPVIRIYKDGQFTNSSGELIQWSDAGELMKGKENTGITIYPTERGFLQIASVLLYLYYIV</sequence>
<reference evidence="1" key="1">
    <citation type="submission" date="2019-05" db="EMBL/GenBank/DDBJ databases">
        <authorList>
            <person name="Lianzixin W."/>
        </authorList>
    </citation>
    <scope>NUCLEOTIDE SEQUENCE</scope>
    <source>
        <strain evidence="1">EC11</strain>
    </source>
</reference>
<dbReference type="EMBL" id="VEVQ02000019">
    <property type="protein sequence ID" value="NHN27853.1"/>
    <property type="molecule type" value="Genomic_DNA"/>
</dbReference>
<proteinExistence type="predicted"/>
<evidence type="ECO:0000313" key="2">
    <source>
        <dbReference type="Proteomes" id="UP000817854"/>
    </source>
</evidence>